<dbReference type="SUPFAM" id="SSF51971">
    <property type="entry name" value="Nucleotide-binding domain"/>
    <property type="match status" value="2"/>
</dbReference>
<dbReference type="KEGG" id="shd:SUTH_01653"/>
<dbReference type="InterPro" id="IPR017900">
    <property type="entry name" value="4Fe4S_Fe_S_CS"/>
</dbReference>
<proteinExistence type="inferred from homology"/>
<evidence type="ECO:0000259" key="9">
    <source>
        <dbReference type="PROSITE" id="PS51839"/>
    </source>
</evidence>
<dbReference type="Pfam" id="PF07992">
    <property type="entry name" value="Pyr_redox_2"/>
    <property type="match status" value="1"/>
</dbReference>
<dbReference type="SUPFAM" id="SSF46548">
    <property type="entry name" value="alpha-helical ferredoxin"/>
    <property type="match status" value="1"/>
</dbReference>
<dbReference type="InterPro" id="IPR019574">
    <property type="entry name" value="NADH_UbQ_OxRdtase_Gsu_4Fe4S-bd"/>
</dbReference>
<dbReference type="InterPro" id="IPR028261">
    <property type="entry name" value="DPD_II"/>
</dbReference>
<dbReference type="Pfam" id="PF14691">
    <property type="entry name" value="Fer4_20"/>
    <property type="match status" value="1"/>
</dbReference>
<protein>
    <submittedName>
        <fullName evidence="10">BzdV protein</fullName>
    </submittedName>
</protein>
<evidence type="ECO:0000256" key="5">
    <source>
        <dbReference type="ARBA" id="ARBA00023004"/>
    </source>
</evidence>
<evidence type="ECO:0000313" key="10">
    <source>
        <dbReference type="EMBL" id="BAO29446.1"/>
    </source>
</evidence>
<dbReference type="PRINTS" id="PR00368">
    <property type="entry name" value="FADPNR"/>
</dbReference>
<evidence type="ECO:0000259" key="8">
    <source>
        <dbReference type="PROSITE" id="PS51379"/>
    </source>
</evidence>
<dbReference type="AlphaFoldDB" id="W0SEH9"/>
<sequence length="854" mass="92149">MQAIQTSEIRWYKTRKAPSATDADAAACVGITIDGKVVQAPAGVSLLSAATAAGIYIPALCAHPDLPPACQRGGSDSGCNLCVVEIAGTTGMRTSCSVPVEAGMVVTTTSPAIDKLRKERIAKTLGTHPHVCLTCPQREGCSRTTCSFGNPVEQRCCSIFNSCELRKVSDYVGIPPTTPNYKHIQLPVIKDEPFYDRDYNLCIDCRRCLVACNEVRGVGCLEVKNTDGRTWVGTIAATLLESGCKFCSACVTVCPTGALMDRTLDVARKEETQVPCKATCPAGIDVPRYVQLVGLGMYGEAVAVVREKLPFPGILGRACFSPCESACRRKDLDDPLSIRSLKRIAADNDTGLWRKHSIQLPPSGKRAAVVGAGPGGLTAAYYLAKKGHSVTVFDALPAAGGMARYGIPSYRVPLAVIDQEVGEVEKLGVEFRFNTRIENVDDLKAQGFDAVFLGIGAQNGDPLGIPGDNLPNVVDSPTFLRAATMGKIGKVGADGTAISIGKRVAVIGGGNVATDNARSARRLGAEVVDMVYRRTQEEMPARDDEVQGCIEEQVNLRFLLAPKKIELNESGTSRLRITYVRMQLGEPDASGRRRPMEIAGSEFTEDVDLVIGAIGQRPEVITGYGVQLAKNNRVQVREDNMLTSRPGVYAGGDCVLGPSTLIESVAQGRKAAAAMDAFLGGDGNIEEKLLPDWDTDPYIGREEGFNTRKRLHPIFIDPAKRNNWDEVELGFDEATARAEALRCLKCNLAAKIEDMVLPPEAWLELTAENVAGVQTESGVYQLLDADKKVLVIRGVENLREGLEAMLDKADIAKYFVWEDAPFFSQRENQLVQAYMQQYGGMPPGVGADEMDDLF</sequence>
<dbReference type="Pfam" id="PF12838">
    <property type="entry name" value="Fer4_7"/>
    <property type="match status" value="1"/>
</dbReference>
<dbReference type="PANTHER" id="PTHR42783:SF3">
    <property type="entry name" value="GLUTAMATE SYNTHASE [NADPH] SMALL CHAIN-RELATED"/>
    <property type="match status" value="1"/>
</dbReference>
<accession>W0SEH9</accession>
<feature type="domain" description="2Fe-2S ferredoxin-type" evidence="7">
    <location>
        <begin position="27"/>
        <end position="112"/>
    </location>
</feature>
<keyword evidence="4" id="KW-0677">Repeat</keyword>
<dbReference type="InterPro" id="IPR023753">
    <property type="entry name" value="FAD/NAD-binding_dom"/>
</dbReference>
<reference evidence="10 11" key="1">
    <citation type="journal article" date="2014" name="Syst. Appl. Microbiol.">
        <title>Complete genomes of freshwater sulfur oxidizers Sulfuricella denitrificans skB26 and Sulfuritalea hydrogenivorans sk43H: genetic insights into the sulfur oxidation pathway of betaproteobacteria.</title>
        <authorList>
            <person name="Watanabe T."/>
            <person name="Kojima H."/>
            <person name="Fukui M."/>
        </authorList>
    </citation>
    <scope>NUCLEOTIDE SEQUENCE [LARGE SCALE GENOMIC DNA]</scope>
    <source>
        <strain evidence="10">DSM22779</strain>
    </source>
</reference>
<dbReference type="InterPro" id="IPR017896">
    <property type="entry name" value="4Fe4S_Fe-S-bd"/>
</dbReference>
<dbReference type="FunFam" id="3.30.70.20:FF:000035">
    <property type="entry name" value="Iron hydrogenase 1"/>
    <property type="match status" value="1"/>
</dbReference>
<dbReference type="PRINTS" id="PR00469">
    <property type="entry name" value="PNDRDTASEII"/>
</dbReference>
<dbReference type="HOGENOM" id="CLU_000422_3_4_4"/>
<evidence type="ECO:0000256" key="6">
    <source>
        <dbReference type="ARBA" id="ARBA00023014"/>
    </source>
</evidence>
<comment type="similarity">
    <text evidence="1">Belongs to the complex I 75 kDa subunit family.</text>
</comment>
<evidence type="ECO:0000256" key="3">
    <source>
        <dbReference type="ARBA" id="ARBA00022723"/>
    </source>
</evidence>
<feature type="domain" description="4Fe-4S ferredoxin-type" evidence="8">
    <location>
        <begin position="235"/>
        <end position="265"/>
    </location>
</feature>
<dbReference type="GO" id="GO:0016491">
    <property type="term" value="F:oxidoreductase activity"/>
    <property type="evidence" value="ECO:0007669"/>
    <property type="project" value="InterPro"/>
</dbReference>
<dbReference type="Pfam" id="PF13510">
    <property type="entry name" value="Fer2_4"/>
    <property type="match status" value="1"/>
</dbReference>
<dbReference type="Proteomes" id="UP000031637">
    <property type="component" value="Chromosome"/>
</dbReference>
<dbReference type="SUPFAM" id="SSF54292">
    <property type="entry name" value="2Fe-2S ferredoxin-like"/>
    <property type="match status" value="1"/>
</dbReference>
<evidence type="ECO:0000256" key="1">
    <source>
        <dbReference type="ARBA" id="ARBA00005404"/>
    </source>
</evidence>
<dbReference type="PROSITE" id="PS51379">
    <property type="entry name" value="4FE4S_FER_2"/>
    <property type="match status" value="1"/>
</dbReference>
<feature type="domain" description="4Fe-4S His(Cys)3-ligated-type" evidence="9">
    <location>
        <begin position="112"/>
        <end position="173"/>
    </location>
</feature>
<evidence type="ECO:0000313" key="11">
    <source>
        <dbReference type="Proteomes" id="UP000031637"/>
    </source>
</evidence>
<organism evidence="10 11">
    <name type="scientific">Sulfuritalea hydrogenivorans sk43H</name>
    <dbReference type="NCBI Taxonomy" id="1223802"/>
    <lineage>
        <taxon>Bacteria</taxon>
        <taxon>Pseudomonadati</taxon>
        <taxon>Pseudomonadota</taxon>
        <taxon>Betaproteobacteria</taxon>
        <taxon>Nitrosomonadales</taxon>
        <taxon>Sterolibacteriaceae</taxon>
        <taxon>Sulfuritalea</taxon>
    </lineage>
</organism>
<dbReference type="Gene3D" id="3.10.20.740">
    <property type="match status" value="1"/>
</dbReference>
<evidence type="ECO:0000256" key="4">
    <source>
        <dbReference type="ARBA" id="ARBA00022737"/>
    </source>
</evidence>
<dbReference type="GO" id="GO:0046872">
    <property type="term" value="F:metal ion binding"/>
    <property type="evidence" value="ECO:0007669"/>
    <property type="project" value="UniProtKB-KW"/>
</dbReference>
<dbReference type="PROSITE" id="PS51085">
    <property type="entry name" value="2FE2S_FER_2"/>
    <property type="match status" value="1"/>
</dbReference>
<dbReference type="PROSITE" id="PS00198">
    <property type="entry name" value="4FE4S_FER_1"/>
    <property type="match status" value="1"/>
</dbReference>
<dbReference type="STRING" id="1223802.SUTH_01653"/>
<dbReference type="Gene3D" id="1.10.1060.10">
    <property type="entry name" value="Alpha-helical ferredoxin"/>
    <property type="match status" value="1"/>
</dbReference>
<dbReference type="PANTHER" id="PTHR42783">
    <property type="entry name" value="GLUTAMATE SYNTHASE [NADPH] SMALL CHAIN"/>
    <property type="match status" value="1"/>
</dbReference>
<name>W0SEH9_9PROT</name>
<dbReference type="CDD" id="cd00207">
    <property type="entry name" value="fer2"/>
    <property type="match status" value="1"/>
</dbReference>
<keyword evidence="2" id="KW-0004">4Fe-4S</keyword>
<dbReference type="RefSeq" id="WP_084207304.1">
    <property type="nucleotide sequence ID" value="NZ_AP012547.1"/>
</dbReference>
<evidence type="ECO:0000259" key="7">
    <source>
        <dbReference type="PROSITE" id="PS51085"/>
    </source>
</evidence>
<gene>
    <name evidence="10" type="ORF">SUTH_01653</name>
</gene>
<dbReference type="SUPFAM" id="SSF54862">
    <property type="entry name" value="4Fe-4S ferredoxins"/>
    <property type="match status" value="1"/>
</dbReference>
<dbReference type="PROSITE" id="PS51839">
    <property type="entry name" value="4FE4S_HC3"/>
    <property type="match status" value="1"/>
</dbReference>
<dbReference type="InterPro" id="IPR036010">
    <property type="entry name" value="2Fe-2S_ferredoxin-like_sf"/>
</dbReference>
<keyword evidence="3" id="KW-0479">Metal-binding</keyword>
<keyword evidence="5" id="KW-0408">Iron</keyword>
<dbReference type="OrthoDB" id="9803192at2"/>
<keyword evidence="11" id="KW-1185">Reference proteome</keyword>
<dbReference type="InterPro" id="IPR009051">
    <property type="entry name" value="Helical_ferredxn"/>
</dbReference>
<evidence type="ECO:0000256" key="2">
    <source>
        <dbReference type="ARBA" id="ARBA00022485"/>
    </source>
</evidence>
<dbReference type="Gene3D" id="3.50.50.60">
    <property type="entry name" value="FAD/NAD(P)-binding domain"/>
    <property type="match status" value="2"/>
</dbReference>
<dbReference type="GO" id="GO:0051539">
    <property type="term" value="F:4 iron, 4 sulfur cluster binding"/>
    <property type="evidence" value="ECO:0007669"/>
    <property type="project" value="UniProtKB-KW"/>
</dbReference>
<dbReference type="InterPro" id="IPR001041">
    <property type="entry name" value="2Fe-2S_ferredoxin-type"/>
</dbReference>
<dbReference type="EMBL" id="AP012547">
    <property type="protein sequence ID" value="BAO29446.1"/>
    <property type="molecule type" value="Genomic_DNA"/>
</dbReference>
<keyword evidence="6" id="KW-0411">Iron-sulfur</keyword>
<dbReference type="InterPro" id="IPR036188">
    <property type="entry name" value="FAD/NAD-bd_sf"/>
</dbReference>